<sequence>MEENQSRLKNKVESKDLRSYLNVKLGNSNPEEQQRFNKDSSIRRENVSFAEVVKGQNHSKLEDDLTINKASLESVEIEKKIERKKIVVLEGEKENLSVDGFMQDGDFKAGQEEGDSLEEEDNLGLSDGESAAGFSEGEFEETYEESIIRESSPEIDCNYYRREKIIKDINDEFRDLTKEHNPPNGQNSPIDGSLCGANKEIGSIPFGRDNSPSPIHLDQIEVNLNEPVEENLKQREPSLKVMGHSSIMQMILRLTTK</sequence>
<organism evidence="1 2">
    <name type="scientific">Cichorium intybus</name>
    <name type="common">Chicory</name>
    <dbReference type="NCBI Taxonomy" id="13427"/>
    <lineage>
        <taxon>Eukaryota</taxon>
        <taxon>Viridiplantae</taxon>
        <taxon>Streptophyta</taxon>
        <taxon>Embryophyta</taxon>
        <taxon>Tracheophyta</taxon>
        <taxon>Spermatophyta</taxon>
        <taxon>Magnoliopsida</taxon>
        <taxon>eudicotyledons</taxon>
        <taxon>Gunneridae</taxon>
        <taxon>Pentapetalae</taxon>
        <taxon>asterids</taxon>
        <taxon>campanulids</taxon>
        <taxon>Asterales</taxon>
        <taxon>Asteraceae</taxon>
        <taxon>Cichorioideae</taxon>
        <taxon>Cichorieae</taxon>
        <taxon>Cichoriinae</taxon>
        <taxon>Cichorium</taxon>
    </lineage>
</organism>
<name>A0ACB9DYW5_CICIN</name>
<keyword evidence="2" id="KW-1185">Reference proteome</keyword>
<evidence type="ECO:0000313" key="2">
    <source>
        <dbReference type="Proteomes" id="UP001055811"/>
    </source>
</evidence>
<reference evidence="2" key="1">
    <citation type="journal article" date="2022" name="Mol. Ecol. Resour.">
        <title>The genomes of chicory, endive, great burdock and yacon provide insights into Asteraceae palaeo-polyploidization history and plant inulin production.</title>
        <authorList>
            <person name="Fan W."/>
            <person name="Wang S."/>
            <person name="Wang H."/>
            <person name="Wang A."/>
            <person name="Jiang F."/>
            <person name="Liu H."/>
            <person name="Zhao H."/>
            <person name="Xu D."/>
            <person name="Zhang Y."/>
        </authorList>
    </citation>
    <scope>NUCLEOTIDE SEQUENCE [LARGE SCALE GENOMIC DNA]</scope>
    <source>
        <strain evidence="2">cv. Punajuju</strain>
    </source>
</reference>
<protein>
    <submittedName>
        <fullName evidence="1">Uncharacterized protein</fullName>
    </submittedName>
</protein>
<evidence type="ECO:0000313" key="1">
    <source>
        <dbReference type="EMBL" id="KAI3751889.1"/>
    </source>
</evidence>
<reference evidence="1 2" key="2">
    <citation type="journal article" date="2022" name="Mol. Ecol. Resour.">
        <title>The genomes of chicory, endive, great burdock and yacon provide insights into Asteraceae paleo-polyploidization history and plant inulin production.</title>
        <authorList>
            <person name="Fan W."/>
            <person name="Wang S."/>
            <person name="Wang H."/>
            <person name="Wang A."/>
            <person name="Jiang F."/>
            <person name="Liu H."/>
            <person name="Zhao H."/>
            <person name="Xu D."/>
            <person name="Zhang Y."/>
        </authorList>
    </citation>
    <scope>NUCLEOTIDE SEQUENCE [LARGE SCALE GENOMIC DNA]</scope>
    <source>
        <strain evidence="2">cv. Punajuju</strain>
        <tissue evidence="1">Leaves</tissue>
    </source>
</reference>
<dbReference type="Proteomes" id="UP001055811">
    <property type="component" value="Linkage Group LG04"/>
</dbReference>
<comment type="caution">
    <text evidence="1">The sequence shown here is derived from an EMBL/GenBank/DDBJ whole genome shotgun (WGS) entry which is preliminary data.</text>
</comment>
<gene>
    <name evidence="1" type="ORF">L2E82_22980</name>
</gene>
<proteinExistence type="predicted"/>
<accession>A0ACB9DYW5</accession>
<dbReference type="EMBL" id="CM042012">
    <property type="protein sequence ID" value="KAI3751889.1"/>
    <property type="molecule type" value="Genomic_DNA"/>
</dbReference>